<comment type="similarity">
    <text evidence="2">Belongs to the metallo-dependent hydrolases superfamily. Adenosine and AMP deaminases family.</text>
</comment>
<reference evidence="8 9" key="1">
    <citation type="submission" date="2020-08" db="EMBL/GenBank/DDBJ databases">
        <title>A Genomic Blueprint of the Chicken Gut Microbiome.</title>
        <authorList>
            <person name="Gilroy R."/>
            <person name="Ravi A."/>
            <person name="Getino M."/>
            <person name="Pursley I."/>
            <person name="Horton D.L."/>
            <person name="Alikhan N.-F."/>
            <person name="Baker D."/>
            <person name="Gharbi K."/>
            <person name="Hall N."/>
            <person name="Watson M."/>
            <person name="Adriaenssens E.M."/>
            <person name="Foster-Nyarko E."/>
            <person name="Jarju S."/>
            <person name="Secka A."/>
            <person name="Antonio M."/>
            <person name="Oren A."/>
            <person name="Chaudhuri R."/>
            <person name="La Ragione R.M."/>
            <person name="Hildebrand F."/>
            <person name="Pallen M.J."/>
        </authorList>
    </citation>
    <scope>NUCLEOTIDE SEQUENCE [LARGE SCALE GENOMIC DNA]</scope>
    <source>
        <strain evidence="8 9">Re57</strain>
    </source>
</reference>
<organism evidence="8 9">
    <name type="scientific">Brevibacterium gallinarum</name>
    <dbReference type="NCBI Taxonomy" id="2762220"/>
    <lineage>
        <taxon>Bacteria</taxon>
        <taxon>Bacillati</taxon>
        <taxon>Actinomycetota</taxon>
        <taxon>Actinomycetes</taxon>
        <taxon>Micrococcales</taxon>
        <taxon>Brevibacteriaceae</taxon>
        <taxon>Brevibacterium</taxon>
    </lineage>
</organism>
<evidence type="ECO:0000313" key="8">
    <source>
        <dbReference type="EMBL" id="MBD8019331.1"/>
    </source>
</evidence>
<dbReference type="InterPro" id="IPR032466">
    <property type="entry name" value="Metal_Hydrolase"/>
</dbReference>
<keyword evidence="6" id="KW-0862">Zinc</keyword>
<name>A0ABR8WRF3_9MICO</name>
<dbReference type="InterPro" id="IPR001365">
    <property type="entry name" value="A_deaminase_dom"/>
</dbReference>
<dbReference type="PANTHER" id="PTHR11409">
    <property type="entry name" value="ADENOSINE DEAMINASE"/>
    <property type="match status" value="1"/>
</dbReference>
<evidence type="ECO:0000256" key="1">
    <source>
        <dbReference type="ARBA" id="ARBA00001947"/>
    </source>
</evidence>
<evidence type="ECO:0000313" key="9">
    <source>
        <dbReference type="Proteomes" id="UP000651517"/>
    </source>
</evidence>
<comment type="caution">
    <text evidence="8">The sequence shown here is derived from an EMBL/GenBank/DDBJ whole genome shotgun (WGS) entry which is preliminary data.</text>
</comment>
<evidence type="ECO:0000256" key="3">
    <source>
        <dbReference type="ARBA" id="ARBA00012784"/>
    </source>
</evidence>
<comment type="cofactor">
    <cofactor evidence="1">
        <name>Zn(2+)</name>
        <dbReference type="ChEBI" id="CHEBI:29105"/>
    </cofactor>
</comment>
<dbReference type="Proteomes" id="UP000651517">
    <property type="component" value="Unassembled WGS sequence"/>
</dbReference>
<evidence type="ECO:0000256" key="5">
    <source>
        <dbReference type="ARBA" id="ARBA00022801"/>
    </source>
</evidence>
<dbReference type="EC" id="3.5.4.4" evidence="3"/>
<sequence length="389" mass="42747">MPSAAGHAVRWRPCRKLRDVDSKLFETPFGVDPDDPILELPKVSLHDHLDGGLRPQTIIDLAAEIGHELPATDAEALRRWFSESANSGDLPRYLETFDHTIAVMQTAEGLTRVAREWALDQVADGVFYAEARWAPEQHVQQGLSMDEAVEAVQRGLDEADAIAAENGRFIRTGQIITAMRHADNSRAVAELALRHRDRGVVGFDIAGAEDGFPPADHLAAFELLHRECFPVTIHAGEAAGVESIHAAVQICHAQRIGHGVRLIEDMQFTGENGSGGLGRLSAWILDHQVPLELCPSSNLQTGAATSIEGHPITRFKELGYAITVNPDNRLMSATSMTREMRLLVDRAGWQQPDLEWATVNALGAAFLPHDARNRFLDDLVIPGFERLDL</sequence>
<dbReference type="GO" id="GO:0016787">
    <property type="term" value="F:hydrolase activity"/>
    <property type="evidence" value="ECO:0007669"/>
    <property type="project" value="UniProtKB-KW"/>
</dbReference>
<evidence type="ECO:0000256" key="2">
    <source>
        <dbReference type="ARBA" id="ARBA00006676"/>
    </source>
</evidence>
<keyword evidence="9" id="KW-1185">Reference proteome</keyword>
<dbReference type="NCBIfam" id="TIGR01430">
    <property type="entry name" value="aden_deam"/>
    <property type="match status" value="1"/>
</dbReference>
<evidence type="ECO:0000259" key="7">
    <source>
        <dbReference type="Pfam" id="PF00962"/>
    </source>
</evidence>
<proteinExistence type="inferred from homology"/>
<dbReference type="NCBIfam" id="NF006847">
    <property type="entry name" value="PRK09358.1-2"/>
    <property type="match status" value="1"/>
</dbReference>
<keyword evidence="5 8" id="KW-0378">Hydrolase</keyword>
<dbReference type="SUPFAM" id="SSF51556">
    <property type="entry name" value="Metallo-dependent hydrolases"/>
    <property type="match status" value="1"/>
</dbReference>
<evidence type="ECO:0000256" key="6">
    <source>
        <dbReference type="ARBA" id="ARBA00022833"/>
    </source>
</evidence>
<accession>A0ABR8WRF3</accession>
<dbReference type="InterPro" id="IPR006330">
    <property type="entry name" value="Ado/ade_deaminase"/>
</dbReference>
<dbReference type="PANTHER" id="PTHR11409:SF43">
    <property type="entry name" value="ADENOSINE DEAMINASE"/>
    <property type="match status" value="1"/>
</dbReference>
<keyword evidence="4" id="KW-0479">Metal-binding</keyword>
<feature type="domain" description="Adenosine deaminase" evidence="7">
    <location>
        <begin position="41"/>
        <end position="379"/>
    </location>
</feature>
<dbReference type="Pfam" id="PF00962">
    <property type="entry name" value="A_deaminase"/>
    <property type="match status" value="1"/>
</dbReference>
<dbReference type="EMBL" id="JACSPY010000001">
    <property type="protein sequence ID" value="MBD8019331.1"/>
    <property type="molecule type" value="Genomic_DNA"/>
</dbReference>
<protein>
    <recommendedName>
        <fullName evidence="3">adenosine deaminase</fullName>
        <ecNumber evidence="3">3.5.4.4</ecNumber>
    </recommendedName>
</protein>
<evidence type="ECO:0000256" key="4">
    <source>
        <dbReference type="ARBA" id="ARBA00022723"/>
    </source>
</evidence>
<dbReference type="Gene3D" id="3.20.20.140">
    <property type="entry name" value="Metal-dependent hydrolases"/>
    <property type="match status" value="1"/>
</dbReference>
<gene>
    <name evidence="8" type="ORF">H9634_00840</name>
</gene>